<dbReference type="PANTHER" id="PTHR39465">
    <property type="entry name" value="DNA LIGASE D, 3'-PHOSPHOESTERASE DOMAIN"/>
    <property type="match status" value="1"/>
</dbReference>
<evidence type="ECO:0000259" key="2">
    <source>
        <dbReference type="Pfam" id="PF13298"/>
    </source>
</evidence>
<dbReference type="Pfam" id="PF13298">
    <property type="entry name" value="LigD_N"/>
    <property type="match status" value="1"/>
</dbReference>
<dbReference type="EMBL" id="JABEMA010000088">
    <property type="protein sequence ID" value="NNH23003.1"/>
    <property type="molecule type" value="Genomic_DNA"/>
</dbReference>
<sequence>MGSPRSGAGRRGLGRRAGHPTTAGGRAVPRVDDGRRRVRDRRTVWSVGRRRPPPSVASRSSRPRHTPAVDDPARPAFVLHDHRRPTHHLDLRLEEAGVLRSWALPRGLPQRAGERRLAVAVPDHDLDHLGYEDEEKSVADTGWWEEHSRDERRLVLTLHGRSGARRYALVRTPRDWLLLLTTEQPAAPSPGG</sequence>
<dbReference type="AlphaFoldDB" id="A0A849BNT9"/>
<dbReference type="InterPro" id="IPR014144">
    <property type="entry name" value="LigD_PE_domain"/>
</dbReference>
<protein>
    <recommendedName>
        <fullName evidence="2">DNA ligase D 3'-phosphoesterase domain-containing protein</fullName>
    </recommendedName>
</protein>
<accession>A0A849BNT9</accession>
<keyword evidence="4" id="KW-1185">Reference proteome</keyword>
<feature type="region of interest" description="Disordered" evidence="1">
    <location>
        <begin position="1"/>
        <end position="75"/>
    </location>
</feature>
<organism evidence="3 4">
    <name type="scientific">Pseudokineococcus marinus</name>
    <dbReference type="NCBI Taxonomy" id="351215"/>
    <lineage>
        <taxon>Bacteria</taxon>
        <taxon>Bacillati</taxon>
        <taxon>Actinomycetota</taxon>
        <taxon>Actinomycetes</taxon>
        <taxon>Kineosporiales</taxon>
        <taxon>Kineosporiaceae</taxon>
        <taxon>Pseudokineococcus</taxon>
    </lineage>
</organism>
<name>A0A849BNT9_9ACTN</name>
<proteinExistence type="predicted"/>
<evidence type="ECO:0000256" key="1">
    <source>
        <dbReference type="SAM" id="MobiDB-lite"/>
    </source>
</evidence>
<comment type="caution">
    <text evidence="3">The sequence shown here is derived from an EMBL/GenBank/DDBJ whole genome shotgun (WGS) entry which is preliminary data.</text>
</comment>
<dbReference type="PANTHER" id="PTHR39465:SF1">
    <property type="entry name" value="DNA LIGASE D 3'-PHOSPHOESTERASE DOMAIN-CONTAINING PROTEIN"/>
    <property type="match status" value="1"/>
</dbReference>
<dbReference type="Proteomes" id="UP000555552">
    <property type="component" value="Unassembled WGS sequence"/>
</dbReference>
<gene>
    <name evidence="3" type="ORF">HLB09_07850</name>
</gene>
<evidence type="ECO:0000313" key="3">
    <source>
        <dbReference type="EMBL" id="NNH23003.1"/>
    </source>
</evidence>
<evidence type="ECO:0000313" key="4">
    <source>
        <dbReference type="Proteomes" id="UP000555552"/>
    </source>
</evidence>
<reference evidence="3 4" key="1">
    <citation type="submission" date="2020-05" db="EMBL/GenBank/DDBJ databases">
        <title>MicrobeNet Type strains.</title>
        <authorList>
            <person name="Nicholson A.C."/>
        </authorList>
    </citation>
    <scope>NUCLEOTIDE SEQUENCE [LARGE SCALE GENOMIC DNA]</scope>
    <source>
        <strain evidence="3 4">JCM 14547</strain>
    </source>
</reference>
<feature type="domain" description="DNA ligase D 3'-phosphoesterase" evidence="2">
    <location>
        <begin position="80"/>
        <end position="171"/>
    </location>
</feature>